<evidence type="ECO:0000256" key="7">
    <source>
        <dbReference type="RuleBase" id="RU363037"/>
    </source>
</evidence>
<dbReference type="Gene3D" id="1.10.10.350">
    <property type="match status" value="1"/>
</dbReference>
<evidence type="ECO:0000256" key="2">
    <source>
        <dbReference type="ARBA" id="ARBA00022598"/>
    </source>
</evidence>
<dbReference type="InterPro" id="IPR020751">
    <property type="entry name" value="aa-tRNA-synth_I_codon-bd_sub2"/>
</dbReference>
<feature type="domain" description="Glutamyl/glutaminyl-tRNA synthetase class Ib catalytic" evidence="8">
    <location>
        <begin position="26"/>
        <end position="293"/>
    </location>
</feature>
<dbReference type="InterPro" id="IPR020058">
    <property type="entry name" value="Glu/Gln-tRNA-synth_Ib_cat-dom"/>
</dbReference>
<comment type="similarity">
    <text evidence="1">Belongs to the class-I aminoacyl-tRNA synthetase family. Glutamate--tRNA ligase type 1 subfamily.</text>
</comment>
<reference evidence="10 11" key="1">
    <citation type="journal article" date="2017" name="PLoS Biol.">
        <title>The sea cucumber genome provides insights into morphological evolution and visceral regeneration.</title>
        <authorList>
            <person name="Zhang X."/>
            <person name="Sun L."/>
            <person name="Yuan J."/>
            <person name="Sun Y."/>
            <person name="Gao Y."/>
            <person name="Zhang L."/>
            <person name="Li S."/>
            <person name="Dai H."/>
            <person name="Hamel J.F."/>
            <person name="Liu C."/>
            <person name="Yu Y."/>
            <person name="Liu S."/>
            <person name="Lin W."/>
            <person name="Guo K."/>
            <person name="Jin S."/>
            <person name="Xu P."/>
            <person name="Storey K.B."/>
            <person name="Huan P."/>
            <person name="Zhang T."/>
            <person name="Zhou Y."/>
            <person name="Zhang J."/>
            <person name="Lin C."/>
            <person name="Li X."/>
            <person name="Xing L."/>
            <person name="Huo D."/>
            <person name="Sun M."/>
            <person name="Wang L."/>
            <person name="Mercier A."/>
            <person name="Li F."/>
            <person name="Yang H."/>
            <person name="Xiang J."/>
        </authorList>
    </citation>
    <scope>NUCLEOTIDE SEQUENCE [LARGE SCALE GENOMIC DNA]</scope>
    <source>
        <strain evidence="10">Shaxun</strain>
        <tissue evidence="10">Muscle</tissue>
    </source>
</reference>
<feature type="domain" description="Aminoacyl-tRNA synthetase class I anticodon-binding" evidence="9">
    <location>
        <begin position="323"/>
        <end position="462"/>
    </location>
</feature>
<evidence type="ECO:0000259" key="9">
    <source>
        <dbReference type="Pfam" id="PF19269"/>
    </source>
</evidence>
<dbReference type="GO" id="GO:0006424">
    <property type="term" value="P:glutamyl-tRNA aminoacylation"/>
    <property type="evidence" value="ECO:0007669"/>
    <property type="project" value="InterPro"/>
</dbReference>
<dbReference type="Gene3D" id="3.40.50.620">
    <property type="entry name" value="HUPs"/>
    <property type="match status" value="1"/>
</dbReference>
<protein>
    <submittedName>
        <fullName evidence="10">Uncharacterized protein</fullName>
    </submittedName>
</protein>
<evidence type="ECO:0000256" key="4">
    <source>
        <dbReference type="ARBA" id="ARBA00022840"/>
    </source>
</evidence>
<evidence type="ECO:0000256" key="5">
    <source>
        <dbReference type="ARBA" id="ARBA00022917"/>
    </source>
</evidence>
<evidence type="ECO:0000256" key="1">
    <source>
        <dbReference type="ARBA" id="ARBA00007894"/>
    </source>
</evidence>
<dbReference type="OrthoDB" id="428822at2759"/>
<keyword evidence="4 7" id="KW-0067">ATP-binding</keyword>
<evidence type="ECO:0000313" key="10">
    <source>
        <dbReference type="EMBL" id="PIK40884.1"/>
    </source>
</evidence>
<evidence type="ECO:0000256" key="6">
    <source>
        <dbReference type="ARBA" id="ARBA00023146"/>
    </source>
</evidence>
<name>A0A2G8JYT8_STIJA</name>
<dbReference type="AlphaFoldDB" id="A0A2G8JYT8"/>
<dbReference type="PANTHER" id="PTHR43311:SF2">
    <property type="entry name" value="GLUTAMATE--TRNA LIGASE, MITOCHONDRIAL-RELATED"/>
    <property type="match status" value="1"/>
</dbReference>
<dbReference type="InterPro" id="IPR004527">
    <property type="entry name" value="Glu-tRNA-ligase_bac/mito"/>
</dbReference>
<evidence type="ECO:0000256" key="3">
    <source>
        <dbReference type="ARBA" id="ARBA00022741"/>
    </source>
</evidence>
<keyword evidence="6 7" id="KW-0030">Aminoacyl-tRNA synthetase</keyword>
<organism evidence="10 11">
    <name type="scientific">Stichopus japonicus</name>
    <name type="common">Sea cucumber</name>
    <dbReference type="NCBI Taxonomy" id="307972"/>
    <lineage>
        <taxon>Eukaryota</taxon>
        <taxon>Metazoa</taxon>
        <taxon>Echinodermata</taxon>
        <taxon>Eleutherozoa</taxon>
        <taxon>Echinozoa</taxon>
        <taxon>Holothuroidea</taxon>
        <taxon>Aspidochirotacea</taxon>
        <taxon>Aspidochirotida</taxon>
        <taxon>Stichopodidae</taxon>
        <taxon>Apostichopus</taxon>
    </lineage>
</organism>
<dbReference type="SUPFAM" id="SSF48163">
    <property type="entry name" value="An anticodon-binding domain of class I aminoacyl-tRNA synthetases"/>
    <property type="match status" value="1"/>
</dbReference>
<dbReference type="STRING" id="307972.A0A2G8JYT8"/>
<sequence length="469" mass="53904">MSRVRCGCVIHLARPYSHHGSKVRSRLIPDSLKNLEEMLSWTGLSPDEGPSSGGKFAPYKQSERLEVYHESMKHLLKDGSCYHCFCTPQRLEFLRKNAVRNKETPRYDNKCRSLSEAAVKENKSRGTPHVIRLKIEPNADPYDDLILGTTCYDVGRIEGDPVMIKADGFPTYHFANVVDDHLMEITHVLRGQEWIMSTNKHILLYKAFGWKPPTFAHLPLALNKDGRTKLSKRFGNNTYVSHFKETGVYPGALLNFLTFCGGGFEDHRQILTLPEMVAKFSLDKISNHSAILDLDLLPGVNQSHLIKRFQEDQGQRKLLEELREEVRRAFQVELPNEAFLYRILDLRKNHINYIKDLTSKENYYLWIRPKVTQHDLSAITAHSESVIKAIYQDYANTCEEVTTTDDVNKYLQRIHKKTADVPWPTFMKVIRMCLSGKKEGPSVADMMVMLGSEEFIERLKCGLMALTER</sequence>
<dbReference type="GO" id="GO:0000049">
    <property type="term" value="F:tRNA binding"/>
    <property type="evidence" value="ECO:0007669"/>
    <property type="project" value="InterPro"/>
</dbReference>
<keyword evidence="11" id="KW-1185">Reference proteome</keyword>
<accession>A0A2G8JYT8</accession>
<dbReference type="SUPFAM" id="SSF52374">
    <property type="entry name" value="Nucleotidylyl transferase"/>
    <property type="match status" value="1"/>
</dbReference>
<dbReference type="InterPro" id="IPR008925">
    <property type="entry name" value="aa_tRNA-synth_I_cd-bd_sf"/>
</dbReference>
<dbReference type="GO" id="GO:0004818">
    <property type="term" value="F:glutamate-tRNA ligase activity"/>
    <property type="evidence" value="ECO:0007669"/>
    <property type="project" value="InterPro"/>
</dbReference>
<keyword evidence="5 7" id="KW-0648">Protein biosynthesis</keyword>
<dbReference type="PANTHER" id="PTHR43311">
    <property type="entry name" value="GLUTAMATE--TRNA LIGASE"/>
    <property type="match status" value="1"/>
</dbReference>
<dbReference type="InterPro" id="IPR045462">
    <property type="entry name" value="aa-tRNA-synth_I_cd-bd"/>
</dbReference>
<dbReference type="EMBL" id="MRZV01001075">
    <property type="protein sequence ID" value="PIK40884.1"/>
    <property type="molecule type" value="Genomic_DNA"/>
</dbReference>
<keyword evidence="2 7" id="KW-0436">Ligase</keyword>
<proteinExistence type="inferred from homology"/>
<dbReference type="GO" id="GO:0005524">
    <property type="term" value="F:ATP binding"/>
    <property type="evidence" value="ECO:0007669"/>
    <property type="project" value="UniProtKB-KW"/>
</dbReference>
<dbReference type="Pfam" id="PF00749">
    <property type="entry name" value="tRNA-synt_1c"/>
    <property type="match status" value="1"/>
</dbReference>
<dbReference type="Proteomes" id="UP000230750">
    <property type="component" value="Unassembled WGS sequence"/>
</dbReference>
<dbReference type="NCBIfam" id="TIGR00464">
    <property type="entry name" value="gltX_bact"/>
    <property type="match status" value="1"/>
</dbReference>
<evidence type="ECO:0000313" key="11">
    <source>
        <dbReference type="Proteomes" id="UP000230750"/>
    </source>
</evidence>
<gene>
    <name evidence="10" type="ORF">BSL78_22267</name>
</gene>
<dbReference type="InterPro" id="IPR049940">
    <property type="entry name" value="GluQ/Sye"/>
</dbReference>
<keyword evidence="3 7" id="KW-0547">Nucleotide-binding</keyword>
<dbReference type="InterPro" id="IPR014729">
    <property type="entry name" value="Rossmann-like_a/b/a_fold"/>
</dbReference>
<dbReference type="GO" id="GO:0005739">
    <property type="term" value="C:mitochondrion"/>
    <property type="evidence" value="ECO:0007669"/>
    <property type="project" value="TreeGrafter"/>
</dbReference>
<evidence type="ECO:0000259" key="8">
    <source>
        <dbReference type="Pfam" id="PF00749"/>
    </source>
</evidence>
<comment type="caution">
    <text evidence="10">The sequence shown here is derived from an EMBL/GenBank/DDBJ whole genome shotgun (WGS) entry which is preliminary data.</text>
</comment>
<dbReference type="Pfam" id="PF19269">
    <property type="entry name" value="Anticodon_2"/>
    <property type="match status" value="1"/>
</dbReference>